<keyword evidence="2" id="KW-1185">Reference proteome</keyword>
<dbReference type="Proteomes" id="UP000814033">
    <property type="component" value="Unassembled WGS sequence"/>
</dbReference>
<proteinExistence type="predicted"/>
<comment type="caution">
    <text evidence="1">The sequence shown here is derived from an EMBL/GenBank/DDBJ whole genome shotgun (WGS) entry which is preliminary data.</text>
</comment>
<accession>A0ACB8S577</accession>
<sequence>MSAFAKNKLKAARDAITKKDYQAAHDASSQVLDYEPDNYNAKAFLGLSLLELGQVERSEQSYRSAIETNPKQLLAWQGLSKVYERGKKWDQFTETLSKLAELFATSQDATKCAETVQKLVEFRRDRGTRQQVVEVLSLYLPDSPFYATLSSLPPPDPTNPSSTTTFASQSAMYNSLPILEEIVTLLEQEEDEYTKRETDNRRKRLNAGSPEEIKREVGREIYSISKLPAMYGEIMNHPNTSDDLRRLVESKLLRHKRAYLQALPTSRSDLKQRLAAEVQDLVNGMVLLQIPDELAWTIFIDSQDAETVEGYGFDYLRQYMRLFPSVALTHLVKAYFTYSGIPLSEDEDGSDNGSEPSEPVPDDADPYELILEAATALQTSIFSQRVVSEVYLWELEYANAISVSELGLELVRKQTDDTGTDLPLVRKAFKVTLSSSLVQLYPPKHHDRALKIIDEVLSQDPNNVSTLMGRGYICQQKAAWEEAASQFTKVLDILPEDDGDSVRAREEHAWCEVQLQNIDEGVAELKTALDLLEQAEDKDEDKARCHWRLGKAYWQIDSNQRDTIFTHLIASLKCSSTFAPAFTALGIYYSQLADPPDPNRASKCFQKAFELDAREGEAARRLAEGFADEREWDLVEVVAKRTIEGEGGLEGEVGGEAVTATRYSPLNAWAWKASGVVDLNRRNYPAAIRAFQVALRAEPDDQLSWLRLGEAYTKAGRHVAALKALNRAKELQPDDWMCTYFIGDIQRQTGLFTEAIASFESILENRPDEPGVLMSLAQTHMDLGAVELSMGFLSRAEASFVTALQVALLFLESSPGFRGVAWKIISDAMFHLSRSSEFTDEESVRDVLSEIAPLITLDPGKRLDGILAVPPSMPETPLSGLDVLKIAVAAYNYRISLGLHDSAATGSAWYDFGLALYTLSQQLPQDGEVQEKTRKQAISCVTEALRANPVEDTYWRALGDMNFTSQAKTAQHAYIKALEIDSKNTVTWTSLGLLYLYHDDHELANEVFYRAQTLDPDYSVAWVGQGIVATRNGHDADSHALFEHAVGLTATMPSADLEFARREFIRTSRPSAASTSTSTSAALDLFPAFFALDRYVKQRPGDASALHLFGLVCERIGHRALAADAVGRAIGVLEAAYEEREDAVIERRFLIANASLARIRLSAGEWEPAVESYQVALGLLGEGEEDAAEEDAAKEDAETRLLRAQCQFGAGIASFRMGLVGEAVEMFEAALGAAGGDAQVRGHVVVLLAQTLWATGTEGGRESAKASLLECITTDPDNLTAINALAGMGILTDDDSLVDAALSEILSLPLDKRHARDPQRDVSYLLTQHYLSQDDVASAVSAAQKAVFAEPGRWDARRALASLSLQTAEPRAARAVLADLEDEDIAEARRTAALRAVAEASKDDGVLAARRLAQRAIMLQPWNPQNWEVLAYACAQGGA</sequence>
<evidence type="ECO:0000313" key="1">
    <source>
        <dbReference type="EMBL" id="KAI0051258.1"/>
    </source>
</evidence>
<name>A0ACB8S577_9AGAM</name>
<evidence type="ECO:0000313" key="2">
    <source>
        <dbReference type="Proteomes" id="UP000814033"/>
    </source>
</evidence>
<gene>
    <name evidence="1" type="ORF">FA95DRAFT_1554842</name>
</gene>
<reference evidence="1" key="1">
    <citation type="submission" date="2021-02" db="EMBL/GenBank/DDBJ databases">
        <authorList>
            <consortium name="DOE Joint Genome Institute"/>
            <person name="Ahrendt S."/>
            <person name="Looney B.P."/>
            <person name="Miyauchi S."/>
            <person name="Morin E."/>
            <person name="Drula E."/>
            <person name="Courty P.E."/>
            <person name="Chicoki N."/>
            <person name="Fauchery L."/>
            <person name="Kohler A."/>
            <person name="Kuo A."/>
            <person name="Labutti K."/>
            <person name="Pangilinan J."/>
            <person name="Lipzen A."/>
            <person name="Riley R."/>
            <person name="Andreopoulos W."/>
            <person name="He G."/>
            <person name="Johnson J."/>
            <person name="Barry K.W."/>
            <person name="Grigoriev I.V."/>
            <person name="Nagy L."/>
            <person name="Hibbett D."/>
            <person name="Henrissat B."/>
            <person name="Matheny P.B."/>
            <person name="Labbe J."/>
            <person name="Martin F."/>
        </authorList>
    </citation>
    <scope>NUCLEOTIDE SEQUENCE</scope>
    <source>
        <strain evidence="1">FP105234-sp</strain>
    </source>
</reference>
<dbReference type="EMBL" id="MU275854">
    <property type="protein sequence ID" value="KAI0051258.1"/>
    <property type="molecule type" value="Genomic_DNA"/>
</dbReference>
<reference evidence="1" key="2">
    <citation type="journal article" date="2022" name="New Phytol.">
        <title>Evolutionary transition to the ectomycorrhizal habit in the genomes of a hyperdiverse lineage of mushroom-forming fungi.</title>
        <authorList>
            <person name="Looney B."/>
            <person name="Miyauchi S."/>
            <person name="Morin E."/>
            <person name="Drula E."/>
            <person name="Courty P.E."/>
            <person name="Kohler A."/>
            <person name="Kuo A."/>
            <person name="LaButti K."/>
            <person name="Pangilinan J."/>
            <person name="Lipzen A."/>
            <person name="Riley R."/>
            <person name="Andreopoulos W."/>
            <person name="He G."/>
            <person name="Johnson J."/>
            <person name="Nolan M."/>
            <person name="Tritt A."/>
            <person name="Barry K.W."/>
            <person name="Grigoriev I.V."/>
            <person name="Nagy L.G."/>
            <person name="Hibbett D."/>
            <person name="Henrissat B."/>
            <person name="Matheny P.B."/>
            <person name="Labbe J."/>
            <person name="Martin F.M."/>
        </authorList>
    </citation>
    <scope>NUCLEOTIDE SEQUENCE</scope>
    <source>
        <strain evidence="1">FP105234-sp</strain>
    </source>
</reference>
<organism evidence="1 2">
    <name type="scientific">Auriscalpium vulgare</name>
    <dbReference type="NCBI Taxonomy" id="40419"/>
    <lineage>
        <taxon>Eukaryota</taxon>
        <taxon>Fungi</taxon>
        <taxon>Dikarya</taxon>
        <taxon>Basidiomycota</taxon>
        <taxon>Agaricomycotina</taxon>
        <taxon>Agaricomycetes</taxon>
        <taxon>Russulales</taxon>
        <taxon>Auriscalpiaceae</taxon>
        <taxon>Auriscalpium</taxon>
    </lineage>
</organism>
<protein>
    <submittedName>
        <fullName evidence="1">TPR-like protein</fullName>
    </submittedName>
</protein>